<dbReference type="Pfam" id="PF00096">
    <property type="entry name" value="zf-C2H2"/>
    <property type="match status" value="2"/>
</dbReference>
<dbReference type="FunFam" id="3.30.160.60:FF:000141">
    <property type="entry name" value="C2H2 zinc finger protein"/>
    <property type="match status" value="1"/>
</dbReference>
<gene>
    <name evidence="16" type="ORF">QBC42DRAFT_101210</name>
</gene>
<dbReference type="EMBL" id="MU865004">
    <property type="protein sequence ID" value="KAK4460819.1"/>
    <property type="molecule type" value="Genomic_DNA"/>
</dbReference>
<feature type="domain" description="C2H2-type" evidence="15">
    <location>
        <begin position="456"/>
        <end position="484"/>
    </location>
</feature>
<dbReference type="PANTHER" id="PTHR24394">
    <property type="entry name" value="ZINC FINGER PROTEIN"/>
    <property type="match status" value="1"/>
</dbReference>
<feature type="compositionally biased region" description="Polar residues" evidence="14">
    <location>
        <begin position="398"/>
        <end position="433"/>
    </location>
</feature>
<comment type="subcellular location">
    <subcellularLocation>
        <location evidence="2">Cytoplasm</location>
    </subcellularLocation>
    <subcellularLocation>
        <location evidence="1">Nucleus</location>
    </subcellularLocation>
</comment>
<proteinExistence type="predicted"/>
<name>A0AAV9HJ95_9PEZI</name>
<comment type="caution">
    <text evidence="16">The sequence shown here is derived from an EMBL/GenBank/DDBJ whole genome shotgun (WGS) entry which is preliminary data.</text>
</comment>
<keyword evidence="9" id="KW-0843">Virulence</keyword>
<reference evidence="16" key="1">
    <citation type="journal article" date="2023" name="Mol. Phylogenet. Evol.">
        <title>Genome-scale phylogeny and comparative genomics of the fungal order Sordariales.</title>
        <authorList>
            <person name="Hensen N."/>
            <person name="Bonometti L."/>
            <person name="Westerberg I."/>
            <person name="Brannstrom I.O."/>
            <person name="Guillou S."/>
            <person name="Cros-Aarteil S."/>
            <person name="Calhoun S."/>
            <person name="Haridas S."/>
            <person name="Kuo A."/>
            <person name="Mondo S."/>
            <person name="Pangilinan J."/>
            <person name="Riley R."/>
            <person name="LaButti K."/>
            <person name="Andreopoulos B."/>
            <person name="Lipzen A."/>
            <person name="Chen C."/>
            <person name="Yan M."/>
            <person name="Daum C."/>
            <person name="Ng V."/>
            <person name="Clum A."/>
            <person name="Steindorff A."/>
            <person name="Ohm R.A."/>
            <person name="Martin F."/>
            <person name="Silar P."/>
            <person name="Natvig D.O."/>
            <person name="Lalanne C."/>
            <person name="Gautier V."/>
            <person name="Ament-Velasquez S.L."/>
            <person name="Kruys A."/>
            <person name="Hutchinson M.I."/>
            <person name="Powell A.J."/>
            <person name="Barry K."/>
            <person name="Miller A.N."/>
            <person name="Grigoriev I.V."/>
            <person name="Debuchy R."/>
            <person name="Gladieux P."/>
            <person name="Hiltunen Thoren M."/>
            <person name="Johannesson H."/>
        </authorList>
    </citation>
    <scope>NUCLEOTIDE SEQUENCE</scope>
    <source>
        <strain evidence="16">PSN324</strain>
    </source>
</reference>
<dbReference type="Gene3D" id="3.30.160.60">
    <property type="entry name" value="Classic Zinc Finger"/>
    <property type="match status" value="2"/>
</dbReference>
<keyword evidence="10" id="KW-0804">Transcription</keyword>
<sequence length="586" mass="62888">MDGMMTPQGVAPSYFFYSPDPNPEGRQHGRFIAQPHQQHMAMLPIVAPLPSTPIYSRPCSSSSQHQLVSKPFTSAPMLPSTLTPLASPQPLNYRPMIALDTGLGDVEGMYPYSPSTPPLSCSNSAISSPGSCDMLQTPLNPMFSGLDGIDSKDACDEIQLERFPSLEPWSSCTSPPLTPVYLPTRVPEPQIATLNTQACDLLSPASCPSLSPSPTPYARSVSSDDVDFCDPRNLTVGSVNSTLAPEYAALPALCAGEEEDQKFVLRGEAFAKPSLISNTAPFSFGHPSLHGLPSSFTSLEDLSDLDSDDDFVNGLVNLSENPTLSINSRSRSSSDAESLGQSSYRCEDDFEDFEDSDILNLAAATDSCCDSDAHQHKRQKKSKSSSLPIMNVAADSAAQETQTPSNQGSAAPETANNSSEANSTAGDASTPANHTPAPANRRGRKQSLTEDPSKTFVCEICNRRFRRQEHLKRHTRSLHTQDKPFECGECGKKFSRSDNLAQHARTHGSGAIALDLLDNPEAMAAAGIHPGFHHPMMGGSMMGADDYSHQALGKVLFQVAAEIPGSDTSDDDSQSSGSMKKRKRSE</sequence>
<keyword evidence="8" id="KW-0805">Transcription regulation</keyword>
<evidence type="ECO:0000259" key="15">
    <source>
        <dbReference type="PROSITE" id="PS50157"/>
    </source>
</evidence>
<keyword evidence="7" id="KW-0862">Zinc</keyword>
<evidence type="ECO:0000256" key="12">
    <source>
        <dbReference type="ARBA" id="ARBA00093629"/>
    </source>
</evidence>
<keyword evidence="6 13" id="KW-0863">Zinc-finger</keyword>
<evidence type="ECO:0000256" key="7">
    <source>
        <dbReference type="ARBA" id="ARBA00022833"/>
    </source>
</evidence>
<evidence type="ECO:0000256" key="6">
    <source>
        <dbReference type="ARBA" id="ARBA00022771"/>
    </source>
</evidence>
<evidence type="ECO:0000256" key="11">
    <source>
        <dbReference type="ARBA" id="ARBA00023242"/>
    </source>
</evidence>
<keyword evidence="11" id="KW-0539">Nucleus</keyword>
<dbReference type="FunFam" id="3.30.160.60:FF:000243">
    <property type="entry name" value="Probable transcription factor steA"/>
    <property type="match status" value="1"/>
</dbReference>
<feature type="region of interest" description="Disordered" evidence="14">
    <location>
        <begin position="563"/>
        <end position="586"/>
    </location>
</feature>
<keyword evidence="4" id="KW-0479">Metal-binding</keyword>
<reference evidence="16" key="2">
    <citation type="submission" date="2023-06" db="EMBL/GenBank/DDBJ databases">
        <authorList>
            <consortium name="Lawrence Berkeley National Laboratory"/>
            <person name="Mondo S.J."/>
            <person name="Hensen N."/>
            <person name="Bonometti L."/>
            <person name="Westerberg I."/>
            <person name="Brannstrom I.O."/>
            <person name="Guillou S."/>
            <person name="Cros-Aarteil S."/>
            <person name="Calhoun S."/>
            <person name="Haridas S."/>
            <person name="Kuo A."/>
            <person name="Pangilinan J."/>
            <person name="Riley R."/>
            <person name="Labutti K."/>
            <person name="Andreopoulos B."/>
            <person name="Lipzen A."/>
            <person name="Chen C."/>
            <person name="Yanf M."/>
            <person name="Daum C."/>
            <person name="Ng V."/>
            <person name="Clum A."/>
            <person name="Steindorff A."/>
            <person name="Ohm R."/>
            <person name="Martin F."/>
            <person name="Silar P."/>
            <person name="Natvig D."/>
            <person name="Lalanne C."/>
            <person name="Gautier V."/>
            <person name="Ament-Velasquez S.L."/>
            <person name="Kruys A."/>
            <person name="Hutchinson M.I."/>
            <person name="Powell A.J."/>
            <person name="Barry K."/>
            <person name="Miller A.N."/>
            <person name="Grigoriev I.V."/>
            <person name="Debuchy R."/>
            <person name="Gladieux P."/>
            <person name="Thoren M.H."/>
            <person name="Johannesson H."/>
        </authorList>
    </citation>
    <scope>NUCLEOTIDE SEQUENCE</scope>
    <source>
        <strain evidence="16">PSN324</strain>
    </source>
</reference>
<evidence type="ECO:0000313" key="16">
    <source>
        <dbReference type="EMBL" id="KAK4460819.1"/>
    </source>
</evidence>
<dbReference type="InterPro" id="IPR013087">
    <property type="entry name" value="Znf_C2H2_type"/>
</dbReference>
<dbReference type="GO" id="GO:0000981">
    <property type="term" value="F:DNA-binding transcription factor activity, RNA polymerase II-specific"/>
    <property type="evidence" value="ECO:0007669"/>
    <property type="project" value="TreeGrafter"/>
</dbReference>
<feature type="region of interest" description="Disordered" evidence="14">
    <location>
        <begin position="395"/>
        <end position="450"/>
    </location>
</feature>
<dbReference type="SMART" id="SM00355">
    <property type="entry name" value="ZnF_C2H2"/>
    <property type="match status" value="2"/>
</dbReference>
<dbReference type="PROSITE" id="PS50157">
    <property type="entry name" value="ZINC_FINGER_C2H2_2"/>
    <property type="match status" value="2"/>
</dbReference>
<evidence type="ECO:0000256" key="5">
    <source>
        <dbReference type="ARBA" id="ARBA00022737"/>
    </source>
</evidence>
<evidence type="ECO:0000256" key="3">
    <source>
        <dbReference type="ARBA" id="ARBA00022490"/>
    </source>
</evidence>
<keyword evidence="17" id="KW-1185">Reference proteome</keyword>
<dbReference type="GO" id="GO:0008270">
    <property type="term" value="F:zinc ion binding"/>
    <property type="evidence" value="ECO:0007669"/>
    <property type="project" value="UniProtKB-KW"/>
</dbReference>
<evidence type="ECO:0000256" key="9">
    <source>
        <dbReference type="ARBA" id="ARBA00023026"/>
    </source>
</evidence>
<evidence type="ECO:0000256" key="13">
    <source>
        <dbReference type="PROSITE-ProRule" id="PRU00042"/>
    </source>
</evidence>
<dbReference type="InterPro" id="IPR036236">
    <property type="entry name" value="Znf_C2H2_sf"/>
</dbReference>
<evidence type="ECO:0000256" key="8">
    <source>
        <dbReference type="ARBA" id="ARBA00023015"/>
    </source>
</evidence>
<evidence type="ECO:0000256" key="1">
    <source>
        <dbReference type="ARBA" id="ARBA00004123"/>
    </source>
</evidence>
<feature type="domain" description="C2H2-type" evidence="15">
    <location>
        <begin position="485"/>
        <end position="507"/>
    </location>
</feature>
<dbReference type="PROSITE" id="PS00028">
    <property type="entry name" value="ZINC_FINGER_C2H2_1"/>
    <property type="match status" value="2"/>
</dbReference>
<evidence type="ECO:0000256" key="10">
    <source>
        <dbReference type="ARBA" id="ARBA00023163"/>
    </source>
</evidence>
<evidence type="ECO:0000256" key="2">
    <source>
        <dbReference type="ARBA" id="ARBA00004496"/>
    </source>
</evidence>
<dbReference type="GO" id="GO:0005634">
    <property type="term" value="C:nucleus"/>
    <property type="evidence" value="ECO:0007669"/>
    <property type="project" value="UniProtKB-SubCell"/>
</dbReference>
<evidence type="ECO:0000313" key="17">
    <source>
        <dbReference type="Proteomes" id="UP001321749"/>
    </source>
</evidence>
<dbReference type="AlphaFoldDB" id="A0AAV9HJ95"/>
<keyword evidence="3" id="KW-0963">Cytoplasm</keyword>
<evidence type="ECO:0000256" key="4">
    <source>
        <dbReference type="ARBA" id="ARBA00022723"/>
    </source>
</evidence>
<dbReference type="GO" id="GO:0005737">
    <property type="term" value="C:cytoplasm"/>
    <property type="evidence" value="ECO:0007669"/>
    <property type="project" value="UniProtKB-SubCell"/>
</dbReference>
<protein>
    <recommendedName>
        <fullName evidence="12">C2H2-type transcription factor MSN2</fullName>
    </recommendedName>
</protein>
<dbReference type="Proteomes" id="UP001321749">
    <property type="component" value="Unassembled WGS sequence"/>
</dbReference>
<dbReference type="PANTHER" id="PTHR24394:SF29">
    <property type="entry name" value="MYONEURIN"/>
    <property type="match status" value="1"/>
</dbReference>
<dbReference type="SUPFAM" id="SSF57667">
    <property type="entry name" value="beta-beta-alpha zinc fingers"/>
    <property type="match status" value="1"/>
</dbReference>
<organism evidence="16 17">
    <name type="scientific">Cladorrhinum samala</name>
    <dbReference type="NCBI Taxonomy" id="585594"/>
    <lineage>
        <taxon>Eukaryota</taxon>
        <taxon>Fungi</taxon>
        <taxon>Dikarya</taxon>
        <taxon>Ascomycota</taxon>
        <taxon>Pezizomycotina</taxon>
        <taxon>Sordariomycetes</taxon>
        <taxon>Sordariomycetidae</taxon>
        <taxon>Sordariales</taxon>
        <taxon>Podosporaceae</taxon>
        <taxon>Cladorrhinum</taxon>
    </lineage>
</organism>
<accession>A0AAV9HJ95</accession>
<evidence type="ECO:0000256" key="14">
    <source>
        <dbReference type="SAM" id="MobiDB-lite"/>
    </source>
</evidence>
<keyword evidence="5" id="KW-0677">Repeat</keyword>